<dbReference type="InterPro" id="IPR036097">
    <property type="entry name" value="HisK_dim/P_sf"/>
</dbReference>
<dbReference type="Gene3D" id="1.10.287.130">
    <property type="match status" value="1"/>
</dbReference>
<gene>
    <name evidence="14" type="ORF">CVT23_12505</name>
</gene>
<dbReference type="InterPro" id="IPR050428">
    <property type="entry name" value="TCS_sensor_his_kinase"/>
</dbReference>
<evidence type="ECO:0000259" key="13">
    <source>
        <dbReference type="PROSITE" id="PS50885"/>
    </source>
</evidence>
<keyword evidence="10 11" id="KW-0472">Membrane</keyword>
<dbReference type="EMBL" id="PHIG01000033">
    <property type="protein sequence ID" value="PJK29415.1"/>
    <property type="molecule type" value="Genomic_DNA"/>
</dbReference>
<evidence type="ECO:0000256" key="11">
    <source>
        <dbReference type="SAM" id="Phobius"/>
    </source>
</evidence>
<dbReference type="SUPFAM" id="SSF55874">
    <property type="entry name" value="ATPase domain of HSP90 chaperone/DNA topoisomerase II/histidine kinase"/>
    <property type="match status" value="1"/>
</dbReference>
<dbReference type="GO" id="GO:0016020">
    <property type="term" value="C:membrane"/>
    <property type="evidence" value="ECO:0007669"/>
    <property type="project" value="UniProtKB-SubCell"/>
</dbReference>
<dbReference type="AlphaFoldDB" id="A0A2M9G130"/>
<evidence type="ECO:0000256" key="1">
    <source>
        <dbReference type="ARBA" id="ARBA00000085"/>
    </source>
</evidence>
<keyword evidence="9" id="KW-0902">Two-component regulatory system</keyword>
<dbReference type="InterPro" id="IPR003660">
    <property type="entry name" value="HAMP_dom"/>
</dbReference>
<dbReference type="InterPro" id="IPR004358">
    <property type="entry name" value="Sig_transdc_His_kin-like_C"/>
</dbReference>
<dbReference type="Proteomes" id="UP000229498">
    <property type="component" value="Unassembled WGS sequence"/>
</dbReference>
<evidence type="ECO:0000256" key="10">
    <source>
        <dbReference type="ARBA" id="ARBA00023136"/>
    </source>
</evidence>
<comment type="subcellular location">
    <subcellularLocation>
        <location evidence="2">Membrane</location>
    </subcellularLocation>
</comment>
<evidence type="ECO:0000256" key="5">
    <source>
        <dbReference type="ARBA" id="ARBA00022679"/>
    </source>
</evidence>
<evidence type="ECO:0000256" key="3">
    <source>
        <dbReference type="ARBA" id="ARBA00012438"/>
    </source>
</evidence>
<dbReference type="CDD" id="cd00082">
    <property type="entry name" value="HisKA"/>
    <property type="match status" value="1"/>
</dbReference>
<dbReference type="GO" id="GO:0000155">
    <property type="term" value="F:phosphorelay sensor kinase activity"/>
    <property type="evidence" value="ECO:0007669"/>
    <property type="project" value="InterPro"/>
</dbReference>
<dbReference type="Gene3D" id="3.30.565.10">
    <property type="entry name" value="Histidine kinase-like ATPase, C-terminal domain"/>
    <property type="match status" value="1"/>
</dbReference>
<dbReference type="CDD" id="cd00075">
    <property type="entry name" value="HATPase"/>
    <property type="match status" value="1"/>
</dbReference>
<dbReference type="Pfam" id="PF02518">
    <property type="entry name" value="HATPase_c"/>
    <property type="match status" value="1"/>
</dbReference>
<evidence type="ECO:0000313" key="14">
    <source>
        <dbReference type="EMBL" id="PJK29415.1"/>
    </source>
</evidence>
<accession>A0A2M9G130</accession>
<dbReference type="InterPro" id="IPR003661">
    <property type="entry name" value="HisK_dim/P_dom"/>
</dbReference>
<dbReference type="RefSeq" id="WP_109792043.1">
    <property type="nucleotide sequence ID" value="NZ_PHIG01000033.1"/>
</dbReference>
<dbReference type="InterPro" id="IPR036890">
    <property type="entry name" value="HATPase_C_sf"/>
</dbReference>
<comment type="caution">
    <text evidence="14">The sequence shown here is derived from an EMBL/GenBank/DDBJ whole genome shotgun (WGS) entry which is preliminary data.</text>
</comment>
<keyword evidence="4" id="KW-0597">Phosphoprotein</keyword>
<keyword evidence="8 11" id="KW-1133">Transmembrane helix</keyword>
<evidence type="ECO:0000313" key="15">
    <source>
        <dbReference type="Proteomes" id="UP000229498"/>
    </source>
</evidence>
<feature type="domain" description="HAMP" evidence="13">
    <location>
        <begin position="209"/>
        <end position="262"/>
    </location>
</feature>
<keyword evidence="7 14" id="KW-0418">Kinase</keyword>
<comment type="catalytic activity">
    <reaction evidence="1">
        <text>ATP + protein L-histidine = ADP + protein N-phospho-L-histidine.</text>
        <dbReference type="EC" id="2.7.13.3"/>
    </reaction>
</comment>
<name>A0A2M9G130_9PROT</name>
<feature type="domain" description="Histidine kinase" evidence="12">
    <location>
        <begin position="270"/>
        <end position="486"/>
    </location>
</feature>
<dbReference type="SMART" id="SM00387">
    <property type="entry name" value="HATPase_c"/>
    <property type="match status" value="1"/>
</dbReference>
<feature type="transmembrane region" description="Helical" evidence="11">
    <location>
        <begin position="190"/>
        <end position="211"/>
    </location>
</feature>
<keyword evidence="5" id="KW-0808">Transferase</keyword>
<evidence type="ECO:0000256" key="7">
    <source>
        <dbReference type="ARBA" id="ARBA00022777"/>
    </source>
</evidence>
<dbReference type="SUPFAM" id="SSF47384">
    <property type="entry name" value="Homodimeric domain of signal transducing histidine kinase"/>
    <property type="match status" value="1"/>
</dbReference>
<dbReference type="PRINTS" id="PR00344">
    <property type="entry name" value="BCTRLSENSOR"/>
</dbReference>
<dbReference type="InterPro" id="IPR005467">
    <property type="entry name" value="His_kinase_dom"/>
</dbReference>
<dbReference type="PROSITE" id="PS50885">
    <property type="entry name" value="HAMP"/>
    <property type="match status" value="1"/>
</dbReference>
<dbReference type="PROSITE" id="PS50109">
    <property type="entry name" value="HIS_KIN"/>
    <property type="match status" value="1"/>
</dbReference>
<dbReference type="OrthoDB" id="9805942at2"/>
<organism evidence="14 15">
    <name type="scientific">Minwuia thermotolerans</name>
    <dbReference type="NCBI Taxonomy" id="2056226"/>
    <lineage>
        <taxon>Bacteria</taxon>
        <taxon>Pseudomonadati</taxon>
        <taxon>Pseudomonadota</taxon>
        <taxon>Alphaproteobacteria</taxon>
        <taxon>Minwuiales</taxon>
        <taxon>Minwuiaceae</taxon>
        <taxon>Minwuia</taxon>
    </lineage>
</organism>
<dbReference type="PANTHER" id="PTHR45436:SF5">
    <property type="entry name" value="SENSOR HISTIDINE KINASE TRCS"/>
    <property type="match status" value="1"/>
</dbReference>
<dbReference type="PANTHER" id="PTHR45436">
    <property type="entry name" value="SENSOR HISTIDINE KINASE YKOH"/>
    <property type="match status" value="1"/>
</dbReference>
<evidence type="ECO:0000256" key="6">
    <source>
        <dbReference type="ARBA" id="ARBA00022692"/>
    </source>
</evidence>
<sequence>MGGRIWRSMWMRLAAIALVLAVAPVIIYLQLRAADAEQSALLRQSVAAQGRMIARGVETALDPAKLPELGKHLARFDTPRNEVRVLFRPSDDADRAFYFVGASPALPDADLEQERERLLATGAVADIGPGCGPGGPAGQVYDTVAGDRRIIASVVPLAKPEGCWVVILTREQFAGFGPDGAQPYWQSPEMIASGVIYVIMVGLVLLVFLSFRRDLRGFADAARRTARGEGGTRFLDQNRVPELDGVARAFDQMVSHLRRSAESLLRLSEENAHALKTPVGVIAQAVEPLRAMAAEDPRRRRSVELIEKAIERLDHLITVIRRSEETAAALVAPRLTPVDAGGLLRPVADDYRPIAEDRGIEVTVRSPGRVMALGNEELLRTAIENPVENALDLTPAGGRVELSLMTEESTGMIEIRVTDTGPGVADSQLEQIFDRRFSHREPGDGGHDGLGLWIVRRNMEAMGGAAHAEAGDEGGLAVVLRLPAARP</sequence>
<keyword evidence="15" id="KW-1185">Reference proteome</keyword>
<proteinExistence type="predicted"/>
<evidence type="ECO:0000256" key="4">
    <source>
        <dbReference type="ARBA" id="ARBA00022553"/>
    </source>
</evidence>
<evidence type="ECO:0000256" key="8">
    <source>
        <dbReference type="ARBA" id="ARBA00022989"/>
    </source>
</evidence>
<dbReference type="EC" id="2.7.13.3" evidence="3"/>
<evidence type="ECO:0000259" key="12">
    <source>
        <dbReference type="PROSITE" id="PS50109"/>
    </source>
</evidence>
<keyword evidence="6 11" id="KW-0812">Transmembrane</keyword>
<protein>
    <recommendedName>
        <fullName evidence="3">histidine kinase</fullName>
        <ecNumber evidence="3">2.7.13.3</ecNumber>
    </recommendedName>
</protein>
<evidence type="ECO:0000256" key="9">
    <source>
        <dbReference type="ARBA" id="ARBA00023012"/>
    </source>
</evidence>
<reference evidence="14 15" key="1">
    <citation type="submission" date="2017-11" db="EMBL/GenBank/DDBJ databases">
        <title>Draft genome sequence of Rhizobiales bacterium SY3-13.</title>
        <authorList>
            <person name="Sun C."/>
        </authorList>
    </citation>
    <scope>NUCLEOTIDE SEQUENCE [LARGE SCALE GENOMIC DNA]</scope>
    <source>
        <strain evidence="14 15">SY3-13</strain>
    </source>
</reference>
<dbReference type="InterPro" id="IPR003594">
    <property type="entry name" value="HATPase_dom"/>
</dbReference>
<evidence type="ECO:0000256" key="2">
    <source>
        <dbReference type="ARBA" id="ARBA00004370"/>
    </source>
</evidence>